<dbReference type="AlphaFoldDB" id="A0AAI9N362"/>
<reference evidence="6 7" key="1">
    <citation type="journal article" date="2013" name="Front. Microbiol.">
        <title>The genome of the endophytic bacterium H. frisingense GSF30(T) identifies diverse strategies in the Herbaspirillum genus to interact with plants.</title>
        <authorList>
            <person name="Straub D."/>
            <person name="Rothballer M."/>
            <person name="Hartmann A."/>
            <person name="Ludewig U."/>
        </authorList>
    </citation>
    <scope>NUCLEOTIDE SEQUENCE [LARGE SCALE GENOMIC DNA]</scope>
    <source>
        <strain evidence="6 7">GSF30</strain>
    </source>
</reference>
<evidence type="ECO:0000256" key="4">
    <source>
        <dbReference type="ARBA" id="ARBA00022840"/>
    </source>
</evidence>
<keyword evidence="4 5" id="KW-0067">ATP-binding</keyword>
<evidence type="ECO:0000256" key="2">
    <source>
        <dbReference type="ARBA" id="ARBA00022679"/>
    </source>
</evidence>
<keyword evidence="2 5" id="KW-0808">Transferase</keyword>
<gene>
    <name evidence="5" type="primary">mdcB</name>
    <name evidence="6" type="ORF">HFRIS_013685</name>
</gene>
<evidence type="ECO:0000313" key="6">
    <source>
        <dbReference type="EMBL" id="EOA04131.1"/>
    </source>
</evidence>
<evidence type="ECO:0000313" key="7">
    <source>
        <dbReference type="Proteomes" id="UP000006772"/>
    </source>
</evidence>
<dbReference type="GO" id="GO:0051191">
    <property type="term" value="P:prosthetic group biosynthetic process"/>
    <property type="evidence" value="ECO:0007669"/>
    <property type="project" value="TreeGrafter"/>
</dbReference>
<dbReference type="HAMAP" id="MF_01883">
    <property type="entry name" value="MdcB"/>
    <property type="match status" value="1"/>
</dbReference>
<comment type="catalytic activity">
    <reaction evidence="1 5">
        <text>3'-dephospho-CoA + ATP = 2'-(5''-triphospho-alpha-D-ribosyl)-3'-dephospho-CoA + adenine</text>
        <dbReference type="Rhea" id="RHEA:15117"/>
        <dbReference type="ChEBI" id="CHEBI:16708"/>
        <dbReference type="ChEBI" id="CHEBI:30616"/>
        <dbReference type="ChEBI" id="CHEBI:57328"/>
        <dbReference type="ChEBI" id="CHEBI:61378"/>
        <dbReference type="EC" id="2.4.2.52"/>
    </reaction>
</comment>
<dbReference type="EC" id="2.4.2.52" evidence="5"/>
<sequence>MRRLMAHPATLDAAVHHLQKRRTERDNLAFCRVLARLAVRSLHHELVLYPKPGLVSRVDNGSHTDMNALTFLRSLFSLRHYFYQIAVAGLEAAPFQRLQTLAISAEQRMLRATGGINTHRGAIFALGMLCAAAACCRARRMPLQPQVIRATLLIQWGDALARHSIAGAGEQPHAPSSHGQQVAAQYAVGGAREEGALGFPAVFEVALPQLQATLAQGRDWTCASIDALFALMAQLSDTNVYHRGGAAGAALVRARSAAFLAAGGSARAGWQQQALDCHHAFVAQRLSPGGAADLLAAACLLHQVGLLDGERG</sequence>
<dbReference type="InterPro" id="IPR017555">
    <property type="entry name" value="TriPribosyl-deP-CoA_syn"/>
</dbReference>
<dbReference type="InterPro" id="IPR002736">
    <property type="entry name" value="CitG"/>
</dbReference>
<dbReference type="EMBL" id="AEEC02000018">
    <property type="protein sequence ID" value="EOA04131.1"/>
    <property type="molecule type" value="Genomic_DNA"/>
</dbReference>
<organism evidence="6 7">
    <name type="scientific">Herbaspirillum frisingense GSF30</name>
    <dbReference type="NCBI Taxonomy" id="864073"/>
    <lineage>
        <taxon>Bacteria</taxon>
        <taxon>Pseudomonadati</taxon>
        <taxon>Pseudomonadota</taxon>
        <taxon>Betaproteobacteria</taxon>
        <taxon>Burkholderiales</taxon>
        <taxon>Oxalobacteraceae</taxon>
        <taxon>Herbaspirillum</taxon>
    </lineage>
</organism>
<name>A0AAI9N362_9BURK</name>
<accession>A0AAI9N362</accession>
<comment type="function">
    <text evidence="5">Involved in the formation of 2-(5''-phosphoribosyl)-3'-dephosphocoenzyme-A, the prosthetic group of the acyl-carrier protein of the malonate decarboxylase.</text>
</comment>
<keyword evidence="3 5" id="KW-0547">Nucleotide-binding</keyword>
<dbReference type="PANTHER" id="PTHR30201:SF2">
    <property type="entry name" value="2-(5''-TRIPHOSPHORIBOSYL)-3'-DEPHOSPHOCOENZYME-A SYNTHASE"/>
    <property type="match status" value="1"/>
</dbReference>
<dbReference type="NCBIfam" id="TIGR03132">
    <property type="entry name" value="malonate_mdcB"/>
    <property type="match status" value="1"/>
</dbReference>
<evidence type="ECO:0000256" key="5">
    <source>
        <dbReference type="HAMAP-Rule" id="MF_01883"/>
    </source>
</evidence>
<dbReference type="GO" id="GO:0005524">
    <property type="term" value="F:ATP binding"/>
    <property type="evidence" value="ECO:0007669"/>
    <property type="project" value="UniProtKB-KW"/>
</dbReference>
<dbReference type="Pfam" id="PF01874">
    <property type="entry name" value="CitG"/>
    <property type="match status" value="1"/>
</dbReference>
<dbReference type="Proteomes" id="UP000006772">
    <property type="component" value="Unassembled WGS sequence"/>
</dbReference>
<comment type="caution">
    <text evidence="6">The sequence shown here is derived from an EMBL/GenBank/DDBJ whole genome shotgun (WGS) entry which is preliminary data.</text>
</comment>
<evidence type="ECO:0000256" key="3">
    <source>
        <dbReference type="ARBA" id="ARBA00022741"/>
    </source>
</evidence>
<evidence type="ECO:0000256" key="1">
    <source>
        <dbReference type="ARBA" id="ARBA00001210"/>
    </source>
</evidence>
<dbReference type="RefSeq" id="WP_006463958.1">
    <property type="nucleotide sequence ID" value="NZ_AEEC02000018.1"/>
</dbReference>
<comment type="similarity">
    <text evidence="5">Belongs to the CitG/MdcB family.</text>
</comment>
<proteinExistence type="inferred from homology"/>
<protein>
    <recommendedName>
        <fullName evidence="5">Probable 2-(5''-triphosphoribosyl)-3'-dephosphocoenzyme-A synthase</fullName>
        <shortName evidence="5">2-(5''-triphosphoribosyl)-3'-dephospho-CoA synthase</shortName>
        <ecNumber evidence="5">2.4.2.52</ecNumber>
    </recommendedName>
</protein>
<dbReference type="PANTHER" id="PTHR30201">
    <property type="entry name" value="TRIPHOSPHORIBOSYL-DEPHOSPHO-COA SYNTHASE"/>
    <property type="match status" value="1"/>
</dbReference>
<dbReference type="Gene3D" id="1.10.4200.10">
    <property type="entry name" value="Triphosphoribosyl-dephospho-CoA protein"/>
    <property type="match status" value="1"/>
</dbReference>
<dbReference type="GO" id="GO:0046917">
    <property type="term" value="F:triphosphoribosyl-dephospho-CoA synthase activity"/>
    <property type="evidence" value="ECO:0007669"/>
    <property type="project" value="UniProtKB-UniRule"/>
</dbReference>